<sequence>MKSSKPLLLLIAAICIALLGAALYLQIVEEMQPCPLCIIQRYLFCVIALVCLIFAFLPRGATRIGAGLGVLAAIGGAATAGWHLWVKAHPGVSCGIDPLETSLNHIAPANMFPLMFQADGLCAAPLPPLFGLSIPQWSLIWFVILGLALARVLFKRR</sequence>
<evidence type="ECO:0000256" key="4">
    <source>
        <dbReference type="ARBA" id="ARBA00022475"/>
    </source>
</evidence>
<dbReference type="InterPro" id="IPR023380">
    <property type="entry name" value="DsbB-like_sf"/>
</dbReference>
<feature type="topological domain" description="Periplasmic" evidence="14">
    <location>
        <begin position="82"/>
        <end position="136"/>
    </location>
</feature>
<dbReference type="Proteomes" id="UP001629246">
    <property type="component" value="Unassembled WGS sequence"/>
</dbReference>
<dbReference type="RefSeq" id="WP_408156729.1">
    <property type="nucleotide sequence ID" value="NZ_JAQQFM010000003.1"/>
</dbReference>
<keyword evidence="4 14" id="KW-1003">Cell membrane</keyword>
<evidence type="ECO:0000256" key="9">
    <source>
        <dbReference type="ARBA" id="ARBA00023002"/>
    </source>
</evidence>
<keyword evidence="8 14" id="KW-1133">Transmembrane helix</keyword>
<evidence type="ECO:0000256" key="2">
    <source>
        <dbReference type="ARBA" id="ARBA00008823"/>
    </source>
</evidence>
<evidence type="ECO:0000256" key="15">
    <source>
        <dbReference type="SAM" id="Phobius"/>
    </source>
</evidence>
<evidence type="ECO:0000256" key="7">
    <source>
        <dbReference type="ARBA" id="ARBA00022982"/>
    </source>
</evidence>
<comment type="caution">
    <text evidence="16">The sequence shown here is derived from an EMBL/GenBank/DDBJ whole genome shotgun (WGS) entry which is preliminary data.</text>
</comment>
<keyword evidence="7 14" id="KW-0249">Electron transport</keyword>
<dbReference type="InterPro" id="IPR022920">
    <property type="entry name" value="Disulphide_bond_form_DsbB"/>
</dbReference>
<dbReference type="Gene3D" id="1.20.1550.10">
    <property type="entry name" value="DsbB-like"/>
    <property type="match status" value="1"/>
</dbReference>
<dbReference type="InterPro" id="IPR050183">
    <property type="entry name" value="DsbB"/>
</dbReference>
<dbReference type="Pfam" id="PF02600">
    <property type="entry name" value="DsbB"/>
    <property type="match status" value="1"/>
</dbReference>
<proteinExistence type="inferred from homology"/>
<accession>A0ABW9AA28</accession>
<evidence type="ECO:0000256" key="14">
    <source>
        <dbReference type="HAMAP-Rule" id="MF_00286"/>
    </source>
</evidence>
<keyword evidence="11 14" id="KW-1015">Disulfide bond</keyword>
<reference evidence="16 17" key="1">
    <citation type="journal article" date="2024" name="Chem. Sci.">
        <title>Discovery of megapolipeptins by genome mining of a Burkholderiales bacteria collection.</title>
        <authorList>
            <person name="Paulo B.S."/>
            <person name="Recchia M.J.J."/>
            <person name="Lee S."/>
            <person name="Fergusson C.H."/>
            <person name="Romanowski S.B."/>
            <person name="Hernandez A."/>
            <person name="Krull N."/>
            <person name="Liu D.Y."/>
            <person name="Cavanagh H."/>
            <person name="Bos A."/>
            <person name="Gray C.A."/>
            <person name="Murphy B.T."/>
            <person name="Linington R.G."/>
            <person name="Eustaquio A.S."/>
        </authorList>
    </citation>
    <scope>NUCLEOTIDE SEQUENCE [LARGE SCALE GENOMIC DNA]</scope>
    <source>
        <strain evidence="16 17">RL21-008-BIB-A</strain>
    </source>
</reference>
<keyword evidence="12 14" id="KW-0143">Chaperone</keyword>
<evidence type="ECO:0000256" key="11">
    <source>
        <dbReference type="ARBA" id="ARBA00023157"/>
    </source>
</evidence>
<dbReference type="InterPro" id="IPR003752">
    <property type="entry name" value="DiS_bond_form_DsbB/BdbC"/>
</dbReference>
<dbReference type="EMBL" id="JAQQFM010000003">
    <property type="protein sequence ID" value="MFL9924272.1"/>
    <property type="molecule type" value="Genomic_DNA"/>
</dbReference>
<evidence type="ECO:0000256" key="13">
    <source>
        <dbReference type="ARBA" id="ARBA00023284"/>
    </source>
</evidence>
<evidence type="ECO:0000313" key="17">
    <source>
        <dbReference type="Proteomes" id="UP001629246"/>
    </source>
</evidence>
<keyword evidence="17" id="KW-1185">Reference proteome</keyword>
<evidence type="ECO:0000256" key="3">
    <source>
        <dbReference type="ARBA" id="ARBA00022448"/>
    </source>
</evidence>
<feature type="topological domain" description="Cytoplasmic" evidence="14">
    <location>
        <begin position="1"/>
        <end position="7"/>
    </location>
</feature>
<dbReference type="HAMAP" id="MF_00286">
    <property type="entry name" value="DsbB"/>
    <property type="match status" value="1"/>
</dbReference>
<comment type="function">
    <text evidence="14">Required for disulfide bond formation in some periplasmic proteins. Acts by oxidizing the DsbA protein.</text>
</comment>
<evidence type="ECO:0000256" key="12">
    <source>
        <dbReference type="ARBA" id="ARBA00023186"/>
    </source>
</evidence>
<keyword evidence="9 14" id="KW-0560">Oxidoreductase</keyword>
<evidence type="ECO:0000256" key="8">
    <source>
        <dbReference type="ARBA" id="ARBA00022989"/>
    </source>
</evidence>
<organism evidence="16 17">
    <name type="scientific">Herbaspirillum lusitanum</name>
    <dbReference type="NCBI Taxonomy" id="213312"/>
    <lineage>
        <taxon>Bacteria</taxon>
        <taxon>Pseudomonadati</taxon>
        <taxon>Pseudomonadota</taxon>
        <taxon>Betaproteobacteria</taxon>
        <taxon>Burkholderiales</taxon>
        <taxon>Oxalobacteraceae</taxon>
        <taxon>Herbaspirillum</taxon>
    </lineage>
</organism>
<keyword evidence="5" id="KW-0997">Cell inner membrane</keyword>
<feature type="transmembrane region" description="Helical" evidence="15">
    <location>
        <begin position="38"/>
        <end position="57"/>
    </location>
</feature>
<dbReference type="PANTHER" id="PTHR36570:SF3">
    <property type="entry name" value="DISULFIDE BOND FORMATION PROTEIN B"/>
    <property type="match status" value="1"/>
</dbReference>
<protein>
    <recommendedName>
        <fullName evidence="14">Disulfide bond formation protein B</fullName>
    </recommendedName>
    <alternativeName>
        <fullName evidence="14">Disulfide oxidoreductase</fullName>
    </alternativeName>
</protein>
<feature type="transmembrane region" description="Helical" evidence="15">
    <location>
        <begin position="64"/>
        <end position="85"/>
    </location>
</feature>
<feature type="transmembrane region" description="Helical" evidence="15">
    <location>
        <begin position="134"/>
        <end position="154"/>
    </location>
</feature>
<comment type="subcellular location">
    <subcellularLocation>
        <location evidence="1">Cell inner membrane</location>
        <topology evidence="1">Multi-pass membrane protein</topology>
    </subcellularLocation>
    <subcellularLocation>
        <location evidence="14">Cell membrane</location>
        <topology evidence="14">Multi-pass membrane protein</topology>
    </subcellularLocation>
</comment>
<evidence type="ECO:0000313" key="16">
    <source>
        <dbReference type="EMBL" id="MFL9924272.1"/>
    </source>
</evidence>
<feature type="topological domain" description="Cytoplasmic" evidence="14">
    <location>
        <begin position="156"/>
        <end position="157"/>
    </location>
</feature>
<keyword evidence="13 14" id="KW-0676">Redox-active center</keyword>
<dbReference type="SUPFAM" id="SSF158442">
    <property type="entry name" value="DsbB-like"/>
    <property type="match status" value="1"/>
</dbReference>
<evidence type="ECO:0000256" key="5">
    <source>
        <dbReference type="ARBA" id="ARBA00022519"/>
    </source>
</evidence>
<feature type="disulfide bond" description="Redox-active" evidence="14">
    <location>
        <begin position="34"/>
        <end position="37"/>
    </location>
</feature>
<keyword evidence="6 14" id="KW-0812">Transmembrane</keyword>
<evidence type="ECO:0000256" key="1">
    <source>
        <dbReference type="ARBA" id="ARBA00004429"/>
    </source>
</evidence>
<comment type="similarity">
    <text evidence="2 14">Belongs to the DsbB family.</text>
</comment>
<feature type="topological domain" description="Periplasmic" evidence="14">
    <location>
        <begin position="25"/>
        <end position="42"/>
    </location>
</feature>
<dbReference type="NCBIfam" id="NF002552">
    <property type="entry name" value="PRK02110.1"/>
    <property type="match status" value="1"/>
</dbReference>
<gene>
    <name evidence="14" type="primary">dsbB</name>
    <name evidence="16" type="ORF">PQR62_08355</name>
</gene>
<keyword evidence="10 14" id="KW-0472">Membrane</keyword>
<evidence type="ECO:0000256" key="6">
    <source>
        <dbReference type="ARBA" id="ARBA00022692"/>
    </source>
</evidence>
<comment type="caution">
    <text evidence="14">Lacks conserved residue(s) required for the propagation of feature annotation.</text>
</comment>
<keyword evidence="3 14" id="KW-0813">Transport</keyword>
<evidence type="ECO:0000256" key="10">
    <source>
        <dbReference type="ARBA" id="ARBA00023136"/>
    </source>
</evidence>
<name>A0ABW9AA28_9BURK</name>
<dbReference type="PANTHER" id="PTHR36570">
    <property type="entry name" value="DISULFIDE BOND FORMATION PROTEIN B"/>
    <property type="match status" value="1"/>
</dbReference>